<feature type="transmembrane region" description="Helical" evidence="2">
    <location>
        <begin position="12"/>
        <end position="34"/>
    </location>
</feature>
<evidence type="ECO:0000256" key="2">
    <source>
        <dbReference type="SAM" id="Phobius"/>
    </source>
</evidence>
<protein>
    <recommendedName>
        <fullName evidence="3">Carboxylesterase type B domain-containing protein</fullName>
    </recommendedName>
</protein>
<dbReference type="Gene3D" id="3.40.50.1820">
    <property type="entry name" value="alpha/beta hydrolase"/>
    <property type="match status" value="1"/>
</dbReference>
<proteinExistence type="predicted"/>
<dbReference type="AlphaFoldDB" id="A0A5B7IX92"/>
<dbReference type="InterPro" id="IPR029058">
    <property type="entry name" value="AB_hydrolase_fold"/>
</dbReference>
<feature type="domain" description="Carboxylesterase type B" evidence="3">
    <location>
        <begin position="32"/>
        <end position="72"/>
    </location>
</feature>
<dbReference type="InterPro" id="IPR002018">
    <property type="entry name" value="CarbesteraseB"/>
</dbReference>
<gene>
    <name evidence="4" type="ORF">E2C01_084105</name>
</gene>
<evidence type="ECO:0000259" key="3">
    <source>
        <dbReference type="Pfam" id="PF00135"/>
    </source>
</evidence>
<dbReference type="EMBL" id="VSRR010080131">
    <property type="protein sequence ID" value="MPC89170.1"/>
    <property type="molecule type" value="Genomic_DNA"/>
</dbReference>
<evidence type="ECO:0000256" key="1">
    <source>
        <dbReference type="ARBA" id="ARBA00023180"/>
    </source>
</evidence>
<sequence>MLRRLDALAVWWWWWWWCGAGVVGLVIEGPVTLTTTSGRLRGERYLLHDGSRGMRFLGIPYAKPPLGPLRFAVSLIRDSPFPVPLPR</sequence>
<keyword evidence="1" id="KW-0325">Glycoprotein</keyword>
<dbReference type="Proteomes" id="UP000324222">
    <property type="component" value="Unassembled WGS sequence"/>
</dbReference>
<name>A0A5B7IX92_PORTR</name>
<keyword evidence="2" id="KW-0472">Membrane</keyword>
<dbReference type="Pfam" id="PF00135">
    <property type="entry name" value="COesterase"/>
    <property type="match status" value="1"/>
</dbReference>
<keyword evidence="5" id="KW-1185">Reference proteome</keyword>
<dbReference type="OrthoDB" id="408631at2759"/>
<evidence type="ECO:0000313" key="5">
    <source>
        <dbReference type="Proteomes" id="UP000324222"/>
    </source>
</evidence>
<accession>A0A5B7IX92</accession>
<dbReference type="SUPFAM" id="SSF53474">
    <property type="entry name" value="alpha/beta-Hydrolases"/>
    <property type="match status" value="1"/>
</dbReference>
<comment type="caution">
    <text evidence="4">The sequence shown here is derived from an EMBL/GenBank/DDBJ whole genome shotgun (WGS) entry which is preliminary data.</text>
</comment>
<evidence type="ECO:0000313" key="4">
    <source>
        <dbReference type="EMBL" id="MPC89170.1"/>
    </source>
</evidence>
<keyword evidence="2" id="KW-0812">Transmembrane</keyword>
<organism evidence="4 5">
    <name type="scientific">Portunus trituberculatus</name>
    <name type="common">Swimming crab</name>
    <name type="synonym">Neptunus trituberculatus</name>
    <dbReference type="NCBI Taxonomy" id="210409"/>
    <lineage>
        <taxon>Eukaryota</taxon>
        <taxon>Metazoa</taxon>
        <taxon>Ecdysozoa</taxon>
        <taxon>Arthropoda</taxon>
        <taxon>Crustacea</taxon>
        <taxon>Multicrustacea</taxon>
        <taxon>Malacostraca</taxon>
        <taxon>Eumalacostraca</taxon>
        <taxon>Eucarida</taxon>
        <taxon>Decapoda</taxon>
        <taxon>Pleocyemata</taxon>
        <taxon>Brachyura</taxon>
        <taxon>Eubrachyura</taxon>
        <taxon>Portunoidea</taxon>
        <taxon>Portunidae</taxon>
        <taxon>Portuninae</taxon>
        <taxon>Portunus</taxon>
    </lineage>
</organism>
<keyword evidence="2" id="KW-1133">Transmembrane helix</keyword>
<reference evidence="4 5" key="1">
    <citation type="submission" date="2019-05" db="EMBL/GenBank/DDBJ databases">
        <title>Another draft genome of Portunus trituberculatus and its Hox gene families provides insights of decapod evolution.</title>
        <authorList>
            <person name="Jeong J.-H."/>
            <person name="Song I."/>
            <person name="Kim S."/>
            <person name="Choi T."/>
            <person name="Kim D."/>
            <person name="Ryu S."/>
            <person name="Kim W."/>
        </authorList>
    </citation>
    <scope>NUCLEOTIDE SEQUENCE [LARGE SCALE GENOMIC DNA]</scope>
    <source>
        <tissue evidence="4">Muscle</tissue>
    </source>
</reference>